<comment type="caution">
    <text evidence="10">The sequence shown here is derived from an EMBL/GenBank/DDBJ whole genome shotgun (WGS) entry which is preliminary data.</text>
</comment>
<dbReference type="InterPro" id="IPR032675">
    <property type="entry name" value="LRR_dom_sf"/>
</dbReference>
<dbReference type="InterPro" id="IPR011009">
    <property type="entry name" value="Kinase-like_dom_sf"/>
</dbReference>
<dbReference type="Gene3D" id="3.30.200.20">
    <property type="entry name" value="Phosphorylase Kinase, domain 1"/>
    <property type="match status" value="1"/>
</dbReference>
<evidence type="ECO:0000313" key="11">
    <source>
        <dbReference type="Proteomes" id="UP001642360"/>
    </source>
</evidence>
<dbReference type="Pfam" id="PF08263">
    <property type="entry name" value="LRRNT_2"/>
    <property type="match status" value="1"/>
</dbReference>
<evidence type="ECO:0000256" key="6">
    <source>
        <dbReference type="ARBA" id="ARBA00023136"/>
    </source>
</evidence>
<feature type="binding site" evidence="7">
    <location>
        <position position="359"/>
    </location>
    <ligand>
        <name>ATP</name>
        <dbReference type="ChEBI" id="CHEBI:30616"/>
    </ligand>
</feature>
<dbReference type="InterPro" id="IPR046959">
    <property type="entry name" value="PRK1-6/SRF4-like"/>
</dbReference>
<dbReference type="Gene3D" id="3.80.10.10">
    <property type="entry name" value="Ribonuclease Inhibitor"/>
    <property type="match status" value="3"/>
</dbReference>
<dbReference type="PROSITE" id="PS00107">
    <property type="entry name" value="PROTEIN_KINASE_ATP"/>
    <property type="match status" value="1"/>
</dbReference>
<dbReference type="InterPro" id="IPR017441">
    <property type="entry name" value="Protein_kinase_ATP_BS"/>
</dbReference>
<dbReference type="GO" id="GO:0005524">
    <property type="term" value="F:ATP binding"/>
    <property type="evidence" value="ECO:0007669"/>
    <property type="project" value="UniProtKB-UniRule"/>
</dbReference>
<feature type="transmembrane region" description="Helical" evidence="8">
    <location>
        <begin position="233"/>
        <end position="257"/>
    </location>
</feature>
<dbReference type="GO" id="GO:0016020">
    <property type="term" value="C:membrane"/>
    <property type="evidence" value="ECO:0007669"/>
    <property type="project" value="UniProtKB-SubCell"/>
</dbReference>
<dbReference type="SUPFAM" id="SSF56112">
    <property type="entry name" value="Protein kinase-like (PK-like)"/>
    <property type="match status" value="1"/>
</dbReference>
<gene>
    <name evidence="10" type="ORF">ILEXP_LOCUS38818</name>
</gene>
<keyword evidence="11" id="KW-1185">Reference proteome</keyword>
<keyword evidence="4" id="KW-0677">Repeat</keyword>
<dbReference type="InterPro" id="IPR001611">
    <property type="entry name" value="Leu-rich_rpt"/>
</dbReference>
<name>A0ABC8TK87_9AQUA</name>
<dbReference type="InterPro" id="IPR013210">
    <property type="entry name" value="LRR_N_plant-typ"/>
</dbReference>
<evidence type="ECO:0000256" key="4">
    <source>
        <dbReference type="ARBA" id="ARBA00022737"/>
    </source>
</evidence>
<keyword evidence="6 8" id="KW-0472">Membrane</keyword>
<keyword evidence="7" id="KW-0547">Nucleotide-binding</keyword>
<dbReference type="FunFam" id="3.80.10.10:FF:000383">
    <property type="entry name" value="Leucine-rich repeat receptor protein kinase EMS1"/>
    <property type="match status" value="1"/>
</dbReference>
<evidence type="ECO:0000256" key="8">
    <source>
        <dbReference type="SAM" id="Phobius"/>
    </source>
</evidence>
<evidence type="ECO:0000256" key="3">
    <source>
        <dbReference type="ARBA" id="ARBA00022692"/>
    </source>
</evidence>
<accession>A0ABC8TK87</accession>
<evidence type="ECO:0000256" key="1">
    <source>
        <dbReference type="ARBA" id="ARBA00004370"/>
    </source>
</evidence>
<dbReference type="SUPFAM" id="SSF52058">
    <property type="entry name" value="L domain-like"/>
    <property type="match status" value="1"/>
</dbReference>
<proteinExistence type="predicted"/>
<dbReference type="Pfam" id="PF07714">
    <property type="entry name" value="PK_Tyr_Ser-Thr"/>
    <property type="match status" value="1"/>
</dbReference>
<sequence length="424" mass="46510">MGLVNSENGEVRQALVQFMGKLSPGNVQRDANWGWNETSDPCTGKWQGVTCDRGLQKVKKVILDQLNLTGVLDPSSLCEARSLGVLSLKDNNVVGNLAEQVSNCKYLTHLYLSGNRFSGNLPDSLSQLSNLKRIDVSSNDFSGELPDMSRISGLLTFRAQNNELNGTIPMFDFSNLVEFNVSNNNLSGPIPDVSGHFNASSFLGNPGLCGKPLSNDCPPAPPANKKGSSNKKYLYLIYSGIAILGLIVVISLALAVIKRRNKPKEEKTDVVKKGVQVDIRVNKTSASSDLKTGGDRSEYSTSGENGMVSTSQLIVLSSPVVNGLKFEDLLQAPAELVGRGKHGSLYKVTLDGGVNLVVKRIKDWRIPKEDFKKRMQRIDQVKHPKVMPVVAFYSSKQEKLLVYEYQQNGSLFRLLRSKFILCLS</sequence>
<organism evidence="10 11">
    <name type="scientific">Ilex paraguariensis</name>
    <name type="common">yerba mate</name>
    <dbReference type="NCBI Taxonomy" id="185542"/>
    <lineage>
        <taxon>Eukaryota</taxon>
        <taxon>Viridiplantae</taxon>
        <taxon>Streptophyta</taxon>
        <taxon>Embryophyta</taxon>
        <taxon>Tracheophyta</taxon>
        <taxon>Spermatophyta</taxon>
        <taxon>Magnoliopsida</taxon>
        <taxon>eudicotyledons</taxon>
        <taxon>Gunneridae</taxon>
        <taxon>Pentapetalae</taxon>
        <taxon>asterids</taxon>
        <taxon>campanulids</taxon>
        <taxon>Aquifoliales</taxon>
        <taxon>Aquifoliaceae</taxon>
        <taxon>Ilex</taxon>
    </lineage>
</organism>
<dbReference type="InterPro" id="IPR000719">
    <property type="entry name" value="Prot_kinase_dom"/>
</dbReference>
<comment type="subcellular location">
    <subcellularLocation>
        <location evidence="1">Membrane</location>
    </subcellularLocation>
</comment>
<evidence type="ECO:0000256" key="5">
    <source>
        <dbReference type="ARBA" id="ARBA00022989"/>
    </source>
</evidence>
<dbReference type="AlphaFoldDB" id="A0ABC8TK87"/>
<reference evidence="10 11" key="1">
    <citation type="submission" date="2024-02" db="EMBL/GenBank/DDBJ databases">
        <authorList>
            <person name="Vignale AGUSTIN F."/>
            <person name="Sosa J E."/>
            <person name="Modenutti C."/>
        </authorList>
    </citation>
    <scope>NUCLEOTIDE SEQUENCE [LARGE SCALE GENOMIC DNA]</scope>
</reference>
<dbReference type="PANTHER" id="PTHR48007:SF79">
    <property type="entry name" value="(WILD MALAYSIAN BANANA) HYPOTHETICAL PROTEIN"/>
    <property type="match status" value="1"/>
</dbReference>
<dbReference type="Proteomes" id="UP001642360">
    <property type="component" value="Unassembled WGS sequence"/>
</dbReference>
<feature type="domain" description="Protein kinase" evidence="9">
    <location>
        <begin position="331"/>
        <end position="424"/>
    </location>
</feature>
<dbReference type="PANTHER" id="PTHR48007">
    <property type="entry name" value="LEUCINE-RICH REPEAT RECEPTOR-LIKE PROTEIN KINASE PXC1"/>
    <property type="match status" value="1"/>
</dbReference>
<keyword evidence="7" id="KW-0067">ATP-binding</keyword>
<protein>
    <recommendedName>
        <fullName evidence="9">Protein kinase domain-containing protein</fullName>
    </recommendedName>
</protein>
<keyword evidence="5 8" id="KW-1133">Transmembrane helix</keyword>
<dbReference type="PROSITE" id="PS50011">
    <property type="entry name" value="PROTEIN_KINASE_DOM"/>
    <property type="match status" value="1"/>
</dbReference>
<dbReference type="EMBL" id="CAUOFW020005280">
    <property type="protein sequence ID" value="CAK9169376.1"/>
    <property type="molecule type" value="Genomic_DNA"/>
</dbReference>
<keyword evidence="2" id="KW-0433">Leucine-rich repeat</keyword>
<keyword evidence="3 8" id="KW-0812">Transmembrane</keyword>
<dbReference type="InterPro" id="IPR001245">
    <property type="entry name" value="Ser-Thr/Tyr_kinase_cat_dom"/>
</dbReference>
<evidence type="ECO:0000259" key="9">
    <source>
        <dbReference type="PROSITE" id="PS50011"/>
    </source>
</evidence>
<evidence type="ECO:0000256" key="7">
    <source>
        <dbReference type="PROSITE-ProRule" id="PRU10141"/>
    </source>
</evidence>
<dbReference type="Pfam" id="PF00560">
    <property type="entry name" value="LRR_1"/>
    <property type="match status" value="3"/>
</dbReference>
<evidence type="ECO:0000256" key="2">
    <source>
        <dbReference type="ARBA" id="ARBA00022614"/>
    </source>
</evidence>
<evidence type="ECO:0000313" key="10">
    <source>
        <dbReference type="EMBL" id="CAK9169376.1"/>
    </source>
</evidence>